<dbReference type="Proteomes" id="UP000218418">
    <property type="component" value="Chromosome"/>
</dbReference>
<evidence type="ECO:0008006" key="4">
    <source>
        <dbReference type="Google" id="ProtNLM"/>
    </source>
</evidence>
<comment type="similarity">
    <text evidence="1">Belongs to the CpcE/RpcE/PecE family.</text>
</comment>
<accession>A0A1Z4LLI9</accession>
<name>A0A1Z4LLI9_9CYAN</name>
<gene>
    <name evidence="2" type="ORF">NIES267_15680</name>
</gene>
<evidence type="ECO:0000313" key="2">
    <source>
        <dbReference type="EMBL" id="BAY82090.1"/>
    </source>
</evidence>
<proteinExistence type="inferred from homology"/>
<organism evidence="2 3">
    <name type="scientific">Calothrix parasitica NIES-267</name>
    <dbReference type="NCBI Taxonomy" id="1973488"/>
    <lineage>
        <taxon>Bacteria</taxon>
        <taxon>Bacillati</taxon>
        <taxon>Cyanobacteriota</taxon>
        <taxon>Cyanophyceae</taxon>
        <taxon>Nostocales</taxon>
        <taxon>Calotrichaceae</taxon>
        <taxon>Calothrix</taxon>
    </lineage>
</organism>
<evidence type="ECO:0000256" key="1">
    <source>
        <dbReference type="ARBA" id="ARBA00009299"/>
    </source>
</evidence>
<keyword evidence="3" id="KW-1185">Reference proteome</keyword>
<dbReference type="EMBL" id="AP018227">
    <property type="protein sequence ID" value="BAY82090.1"/>
    <property type="molecule type" value="Genomic_DNA"/>
</dbReference>
<sequence length="373" mass="42496">MSKNQLKTIFNQEVITDLAQRIKKVFPSFDSISFEQKANRNLDNLELKQRSTQICTALTSHLPSKFEQAASILIEAMGEDDKSGGIEGYYGFRFMPFLNFVAVRGLDNPDIALNSLEKMTLHFSGEFAIRPFILKHPDITLPRLMEWTSHRDWRVRRLASEGSRPRLPWGIQLKPFIENPSFVIGILNQLYNDSNLVVRRSVANNLNDIAKDNPELAVETARNWWNSGNEIARWTVSHGLRSLIKQGNKQALSILGFVGGDNILVNNFQFQPKVVRIGDELNFSCNLVSQELEKVHLVVDYILHRVLANGKLSKKVFKLKQIELSPGEKIPLSGKHKFKQLSTRTYYPGIHSIELIVNGHSVGKYDFELIKRG</sequence>
<protein>
    <recommendedName>
        <fullName evidence="4">DNA alkylation repair protein</fullName>
    </recommendedName>
</protein>
<dbReference type="SUPFAM" id="SSF48371">
    <property type="entry name" value="ARM repeat"/>
    <property type="match status" value="1"/>
</dbReference>
<evidence type="ECO:0000313" key="3">
    <source>
        <dbReference type="Proteomes" id="UP000218418"/>
    </source>
</evidence>
<reference evidence="2 3" key="1">
    <citation type="submission" date="2017-06" db="EMBL/GenBank/DDBJ databases">
        <title>Genome sequencing of cyanobaciteial culture collection at National Institute for Environmental Studies (NIES).</title>
        <authorList>
            <person name="Hirose Y."/>
            <person name="Shimura Y."/>
            <person name="Fujisawa T."/>
            <person name="Nakamura Y."/>
            <person name="Kawachi M."/>
        </authorList>
    </citation>
    <scope>NUCLEOTIDE SEQUENCE [LARGE SCALE GENOMIC DNA]</scope>
    <source>
        <strain evidence="2 3">NIES-267</strain>
    </source>
</reference>
<dbReference type="InterPro" id="IPR016024">
    <property type="entry name" value="ARM-type_fold"/>
</dbReference>
<dbReference type="OrthoDB" id="9797162at2"/>
<dbReference type="AlphaFoldDB" id="A0A1Z4LLI9"/>
<dbReference type="Gene3D" id="1.25.40.290">
    <property type="entry name" value="ARM repeat domains"/>
    <property type="match status" value="1"/>
</dbReference>